<evidence type="ECO:0000256" key="2">
    <source>
        <dbReference type="SAM" id="MobiDB-lite"/>
    </source>
</evidence>
<dbReference type="PANTHER" id="PTHR35796">
    <property type="entry name" value="HYPOTHETICAL CYTOSOLIC PROTEIN"/>
    <property type="match status" value="1"/>
</dbReference>
<evidence type="ECO:0000256" key="1">
    <source>
        <dbReference type="SAM" id="Coils"/>
    </source>
</evidence>
<accession>A0A080YW74</accession>
<comment type="caution">
    <text evidence="3">The sequence shown here is derived from an EMBL/GenBank/DDBJ whole genome shotgun (WGS) entry which is preliminary data.</text>
</comment>
<dbReference type="PANTHER" id="PTHR35796:SF3">
    <property type="entry name" value="BHLH DOMAIN-CONTAINING PROTEIN"/>
    <property type="match status" value="1"/>
</dbReference>
<reference evidence="3 4" key="1">
    <citation type="submission" date="2013-11" db="EMBL/GenBank/DDBJ databases">
        <title>The Genome Sequence of Phytophthora parasitica P1976.</title>
        <authorList>
            <consortium name="The Broad Institute Genomics Platform"/>
            <person name="Russ C."/>
            <person name="Tyler B."/>
            <person name="Panabieres F."/>
            <person name="Shan W."/>
            <person name="Tripathy S."/>
            <person name="Grunwald N."/>
            <person name="Machado M."/>
            <person name="Johnson C.S."/>
            <person name="Walker B."/>
            <person name="Young S."/>
            <person name="Zeng Q."/>
            <person name="Gargeya S."/>
            <person name="Fitzgerald M."/>
            <person name="Haas B."/>
            <person name="Abouelleil A."/>
            <person name="Allen A.W."/>
            <person name="Alvarado L."/>
            <person name="Arachchi H.M."/>
            <person name="Berlin A.M."/>
            <person name="Chapman S.B."/>
            <person name="Gainer-Dewar J."/>
            <person name="Goldberg J."/>
            <person name="Griggs A."/>
            <person name="Gujja S."/>
            <person name="Hansen M."/>
            <person name="Howarth C."/>
            <person name="Imamovic A."/>
            <person name="Ireland A."/>
            <person name="Larimer J."/>
            <person name="McCowan C."/>
            <person name="Murphy C."/>
            <person name="Pearson M."/>
            <person name="Poon T.W."/>
            <person name="Priest M."/>
            <person name="Roberts A."/>
            <person name="Saif S."/>
            <person name="Shea T."/>
            <person name="Sisk P."/>
            <person name="Sykes S."/>
            <person name="Wortman J."/>
            <person name="Nusbaum C."/>
            <person name="Birren B."/>
        </authorList>
    </citation>
    <scope>NUCLEOTIDE SEQUENCE [LARGE SCALE GENOMIC DNA]</scope>
    <source>
        <strain evidence="3 4">P1976</strain>
    </source>
</reference>
<evidence type="ECO:0000313" key="4">
    <source>
        <dbReference type="Proteomes" id="UP000028582"/>
    </source>
</evidence>
<evidence type="ECO:0000313" key="3">
    <source>
        <dbReference type="EMBL" id="ETO58635.1"/>
    </source>
</evidence>
<keyword evidence="1" id="KW-0175">Coiled coil</keyword>
<dbReference type="Proteomes" id="UP000028582">
    <property type="component" value="Unassembled WGS sequence"/>
</dbReference>
<organism evidence="3 4">
    <name type="scientific">Phytophthora nicotianae P1976</name>
    <dbReference type="NCBI Taxonomy" id="1317066"/>
    <lineage>
        <taxon>Eukaryota</taxon>
        <taxon>Sar</taxon>
        <taxon>Stramenopiles</taxon>
        <taxon>Oomycota</taxon>
        <taxon>Peronosporomycetes</taxon>
        <taxon>Peronosporales</taxon>
        <taxon>Peronosporaceae</taxon>
        <taxon>Phytophthora</taxon>
    </lineage>
</organism>
<protein>
    <recommendedName>
        <fullName evidence="5">M96 mating-specific protein family</fullName>
    </recommendedName>
</protein>
<name>A0A080YW74_PHYNI</name>
<feature type="coiled-coil region" evidence="1">
    <location>
        <begin position="92"/>
        <end position="119"/>
    </location>
</feature>
<dbReference type="AlphaFoldDB" id="A0A080YW74"/>
<dbReference type="OrthoDB" id="125112at2759"/>
<feature type="region of interest" description="Disordered" evidence="2">
    <location>
        <begin position="29"/>
        <end position="48"/>
    </location>
</feature>
<gene>
    <name evidence="3" type="ORF">F444_22981</name>
</gene>
<proteinExistence type="predicted"/>
<dbReference type="EMBL" id="ANJA01004982">
    <property type="protein sequence ID" value="ETO58635.1"/>
    <property type="molecule type" value="Genomic_DNA"/>
</dbReference>
<sequence>MSRDSLDGNNDSVLSEVFAFIETFNSSDSESTSNVAYETSSGDSNTIPSPVLLESARSSFAPVTSSQRKKKAKRLGTIPQSTKFQRLQRSQVLALRQQVLELTARLEQLQRTRRDATNTAEIVHGPKKPKEFLSVWEDLAIVQCQERQRSEQTNRELKVILARQRKLEQSVCKLFGRKDTLEGMELLCRLQPIAESTGISRSPQLNIDISDAVIAELEMTAATLYLRTNSLFPPLQTQPPVSFFSQDKFSDPLGTYIETTTTTPMSCPLHLAAEIVWKGTTKESQDQEKVPRFMRAKCFNSLARSCKLDLYNTVRIDGLNFVRRYIDRDRVVLVSAATWFLPAEGIHFQDNVWTIVTRSPTDPHNASVVQSFCQFGAQSSAPMSEEAFAPAQEYVRGSVGTKLRHLQEMQQKFLLEHDGSQIHVY</sequence>
<evidence type="ECO:0008006" key="5">
    <source>
        <dbReference type="Google" id="ProtNLM"/>
    </source>
</evidence>